<evidence type="ECO:0000256" key="3">
    <source>
        <dbReference type="ARBA" id="ARBA00023163"/>
    </source>
</evidence>
<sequence length="92" mass="10519">MSKQIVGVFKALSDETRIDILRHLLGEKEIACKELLDKFPLSQPTLSHHFNKLIDANILNERKEGVSHIYSINYQYLKELGIDIQKIVAQSA</sequence>
<feature type="domain" description="HTH arsR-type" evidence="4">
    <location>
        <begin position="1"/>
        <end position="92"/>
    </location>
</feature>
<dbReference type="GO" id="GO:0003700">
    <property type="term" value="F:DNA-binding transcription factor activity"/>
    <property type="evidence" value="ECO:0007669"/>
    <property type="project" value="InterPro"/>
</dbReference>
<dbReference type="SMART" id="SM00418">
    <property type="entry name" value="HTH_ARSR"/>
    <property type="match status" value="1"/>
</dbReference>
<dbReference type="NCBIfam" id="NF033788">
    <property type="entry name" value="HTH_metalloreg"/>
    <property type="match status" value="1"/>
</dbReference>
<reference evidence="5 6" key="1">
    <citation type="journal article" date="2016" name="Nat. Commun.">
        <title>Thousands of microbial genomes shed light on interconnected biogeochemical processes in an aquifer system.</title>
        <authorList>
            <person name="Anantharaman K."/>
            <person name="Brown C.T."/>
            <person name="Hug L.A."/>
            <person name="Sharon I."/>
            <person name="Castelle C.J."/>
            <person name="Probst A.J."/>
            <person name="Thomas B.C."/>
            <person name="Singh A."/>
            <person name="Wilkins M.J."/>
            <person name="Karaoz U."/>
            <person name="Brodie E.L."/>
            <person name="Williams K.H."/>
            <person name="Hubbard S.S."/>
            <person name="Banfield J.F."/>
        </authorList>
    </citation>
    <scope>NUCLEOTIDE SEQUENCE [LARGE SCALE GENOMIC DNA]</scope>
</reference>
<keyword evidence="3" id="KW-0804">Transcription</keyword>
<dbReference type="PANTHER" id="PTHR33154">
    <property type="entry name" value="TRANSCRIPTIONAL REGULATOR, ARSR FAMILY"/>
    <property type="match status" value="1"/>
</dbReference>
<dbReference type="InterPro" id="IPR051081">
    <property type="entry name" value="HTH_MetalResp_TranReg"/>
</dbReference>
<dbReference type="Gene3D" id="1.10.10.10">
    <property type="entry name" value="Winged helix-like DNA-binding domain superfamily/Winged helix DNA-binding domain"/>
    <property type="match status" value="1"/>
</dbReference>
<evidence type="ECO:0000256" key="1">
    <source>
        <dbReference type="ARBA" id="ARBA00023015"/>
    </source>
</evidence>
<dbReference type="AlphaFoldDB" id="A0A1F5HVX5"/>
<name>A0A1F5HVX5_9BACT</name>
<evidence type="ECO:0000259" key="4">
    <source>
        <dbReference type="PROSITE" id="PS50987"/>
    </source>
</evidence>
<dbReference type="PROSITE" id="PS50987">
    <property type="entry name" value="HTH_ARSR_2"/>
    <property type="match status" value="1"/>
</dbReference>
<dbReference type="PANTHER" id="PTHR33154:SF33">
    <property type="entry name" value="TRANSCRIPTIONAL REPRESSOR SDPR"/>
    <property type="match status" value="1"/>
</dbReference>
<dbReference type="InterPro" id="IPR036388">
    <property type="entry name" value="WH-like_DNA-bd_sf"/>
</dbReference>
<evidence type="ECO:0000313" key="5">
    <source>
        <dbReference type="EMBL" id="OGE08253.1"/>
    </source>
</evidence>
<keyword evidence="2" id="KW-0238">DNA-binding</keyword>
<protein>
    <recommendedName>
        <fullName evidence="4">HTH arsR-type domain-containing protein</fullName>
    </recommendedName>
</protein>
<dbReference type="PRINTS" id="PR00778">
    <property type="entry name" value="HTHARSR"/>
</dbReference>
<dbReference type="CDD" id="cd00090">
    <property type="entry name" value="HTH_ARSR"/>
    <property type="match status" value="1"/>
</dbReference>
<evidence type="ECO:0000256" key="2">
    <source>
        <dbReference type="ARBA" id="ARBA00023125"/>
    </source>
</evidence>
<dbReference type="InterPro" id="IPR011991">
    <property type="entry name" value="ArsR-like_HTH"/>
</dbReference>
<dbReference type="SUPFAM" id="SSF46785">
    <property type="entry name" value="Winged helix' DNA-binding domain"/>
    <property type="match status" value="1"/>
</dbReference>
<keyword evidence="1" id="KW-0805">Transcription regulation</keyword>
<dbReference type="GO" id="GO:0003677">
    <property type="term" value="F:DNA binding"/>
    <property type="evidence" value="ECO:0007669"/>
    <property type="project" value="UniProtKB-KW"/>
</dbReference>
<evidence type="ECO:0000313" key="6">
    <source>
        <dbReference type="Proteomes" id="UP000178845"/>
    </source>
</evidence>
<proteinExistence type="predicted"/>
<dbReference type="Proteomes" id="UP000178845">
    <property type="component" value="Unassembled WGS sequence"/>
</dbReference>
<organism evidence="5 6">
    <name type="scientific">Candidatus Curtissbacteria bacterium RIFCSPLOWO2_02_FULL_40_13b</name>
    <dbReference type="NCBI Taxonomy" id="1797733"/>
    <lineage>
        <taxon>Bacteria</taxon>
        <taxon>Candidatus Curtissiibacteriota</taxon>
    </lineage>
</organism>
<dbReference type="InterPro" id="IPR036390">
    <property type="entry name" value="WH_DNA-bd_sf"/>
</dbReference>
<dbReference type="Pfam" id="PF12840">
    <property type="entry name" value="HTH_20"/>
    <property type="match status" value="1"/>
</dbReference>
<comment type="caution">
    <text evidence="5">The sequence shown here is derived from an EMBL/GenBank/DDBJ whole genome shotgun (WGS) entry which is preliminary data.</text>
</comment>
<gene>
    <name evidence="5" type="ORF">A3I53_01105</name>
</gene>
<dbReference type="InterPro" id="IPR001845">
    <property type="entry name" value="HTH_ArsR_DNA-bd_dom"/>
</dbReference>
<accession>A0A1F5HVX5</accession>
<dbReference type="EMBL" id="MFBW01000019">
    <property type="protein sequence ID" value="OGE08253.1"/>
    <property type="molecule type" value="Genomic_DNA"/>
</dbReference>